<dbReference type="PROSITE" id="PS00675">
    <property type="entry name" value="SIGMA54_INTERACT_1"/>
    <property type="match status" value="1"/>
</dbReference>
<dbReference type="OrthoDB" id="8954335at2759"/>
<feature type="region of interest" description="Disordered" evidence="1">
    <location>
        <begin position="73"/>
        <end position="92"/>
    </location>
</feature>
<accession>A0A9P7E2I0</accession>
<reference evidence="3" key="1">
    <citation type="journal article" date="2020" name="New Phytol.">
        <title>Comparative genomics reveals dynamic genome evolution in host specialist ectomycorrhizal fungi.</title>
        <authorList>
            <person name="Lofgren L.A."/>
            <person name="Nguyen N.H."/>
            <person name="Vilgalys R."/>
            <person name="Ruytinx J."/>
            <person name="Liao H.L."/>
            <person name="Branco S."/>
            <person name="Kuo A."/>
            <person name="LaButti K."/>
            <person name="Lipzen A."/>
            <person name="Andreopoulos W."/>
            <person name="Pangilinan J."/>
            <person name="Riley R."/>
            <person name="Hundley H."/>
            <person name="Na H."/>
            <person name="Barry K."/>
            <person name="Grigoriev I.V."/>
            <person name="Stajich J.E."/>
            <person name="Kennedy P.G."/>
        </authorList>
    </citation>
    <scope>NUCLEOTIDE SEQUENCE</scope>
    <source>
        <strain evidence="3">MN1</strain>
    </source>
</reference>
<name>A0A9P7E2I0_9AGAM</name>
<dbReference type="EMBL" id="JABBWG010000033">
    <property type="protein sequence ID" value="KAG1809683.1"/>
    <property type="molecule type" value="Genomic_DNA"/>
</dbReference>
<comment type="caution">
    <text evidence="3">The sequence shown here is derived from an EMBL/GenBank/DDBJ whole genome shotgun (WGS) entry which is preliminary data.</text>
</comment>
<dbReference type="Pfam" id="PF01926">
    <property type="entry name" value="MMR_HSR1"/>
    <property type="match status" value="1"/>
</dbReference>
<evidence type="ECO:0000256" key="1">
    <source>
        <dbReference type="SAM" id="MobiDB-lite"/>
    </source>
</evidence>
<dbReference type="GeneID" id="64630597"/>
<dbReference type="GO" id="GO:0005737">
    <property type="term" value="C:cytoplasm"/>
    <property type="evidence" value="ECO:0007669"/>
    <property type="project" value="TreeGrafter"/>
</dbReference>
<dbReference type="InterPro" id="IPR025662">
    <property type="entry name" value="Sigma_54_int_dom_ATP-bd_1"/>
</dbReference>
<feature type="compositionally biased region" description="Low complexity" evidence="1">
    <location>
        <begin position="74"/>
        <end position="83"/>
    </location>
</feature>
<dbReference type="Proteomes" id="UP000807769">
    <property type="component" value="Unassembled WGS sequence"/>
</dbReference>
<dbReference type="AlphaFoldDB" id="A0A9P7E2I0"/>
<keyword evidence="4" id="KW-1185">Reference proteome</keyword>
<dbReference type="InterPro" id="IPR027417">
    <property type="entry name" value="P-loop_NTPase"/>
</dbReference>
<dbReference type="GO" id="GO:0005525">
    <property type="term" value="F:GTP binding"/>
    <property type="evidence" value="ECO:0007669"/>
    <property type="project" value="InterPro"/>
</dbReference>
<dbReference type="GO" id="GO:0002098">
    <property type="term" value="P:tRNA wobble uridine modification"/>
    <property type="evidence" value="ECO:0007669"/>
    <property type="project" value="TreeGrafter"/>
</dbReference>
<feature type="domain" description="G" evidence="2">
    <location>
        <begin position="94"/>
        <end position="221"/>
    </location>
</feature>
<protein>
    <submittedName>
        <fullName evidence="3">P-loop containing nucleoside triphosphate hydrolase protein</fullName>
    </submittedName>
</protein>
<sequence>MLNIGGHVLALEVIATTESTIDRLTSLTLKAQRIKTTQPVDHAAGSTTESVATNQPVNAPAAVRSIDITGQPPLSLSSHASSSNVAQTPPRGRNVVFFGETGSGKSSIINAIARKQLAETSDNATGCTSGHKRYPVTISDQKFVLFDTAGLGEGPAGTVPDAVAKRQLKKLLRRLMSSRSPSDGIDLLVYCVSFRTTALVRAYNMFYSKVCKKKVPIVIVITGLENEPNMENWWDKNKGKFKSMHFAAHACVTALQEYPGIPDDVTRRIAESSDTLCNLLVNNCKRWAVNDSWFNRIAGL</sequence>
<dbReference type="CDD" id="cd00882">
    <property type="entry name" value="Ras_like_GTPase"/>
    <property type="match status" value="1"/>
</dbReference>
<gene>
    <name evidence="3" type="ORF">BJ212DRAFT_1379033</name>
</gene>
<evidence type="ECO:0000259" key="2">
    <source>
        <dbReference type="Pfam" id="PF01926"/>
    </source>
</evidence>
<dbReference type="RefSeq" id="XP_041189397.1">
    <property type="nucleotide sequence ID" value="XM_041336580.1"/>
</dbReference>
<dbReference type="GO" id="GO:0016787">
    <property type="term" value="F:hydrolase activity"/>
    <property type="evidence" value="ECO:0007669"/>
    <property type="project" value="UniProtKB-KW"/>
</dbReference>
<evidence type="ECO:0000313" key="3">
    <source>
        <dbReference type="EMBL" id="KAG1809683.1"/>
    </source>
</evidence>
<dbReference type="InterPro" id="IPR006073">
    <property type="entry name" value="GTP-bd"/>
</dbReference>
<dbReference type="GO" id="GO:0030488">
    <property type="term" value="P:tRNA methylation"/>
    <property type="evidence" value="ECO:0007669"/>
    <property type="project" value="TreeGrafter"/>
</dbReference>
<dbReference type="SUPFAM" id="SSF52540">
    <property type="entry name" value="P-loop containing nucleoside triphosphate hydrolases"/>
    <property type="match status" value="1"/>
</dbReference>
<evidence type="ECO:0000313" key="4">
    <source>
        <dbReference type="Proteomes" id="UP000807769"/>
    </source>
</evidence>
<proteinExistence type="predicted"/>
<dbReference type="Gene3D" id="3.40.50.300">
    <property type="entry name" value="P-loop containing nucleotide triphosphate hydrolases"/>
    <property type="match status" value="1"/>
</dbReference>
<dbReference type="PANTHER" id="PTHR42714">
    <property type="entry name" value="TRNA MODIFICATION GTPASE GTPBP3"/>
    <property type="match status" value="1"/>
</dbReference>
<keyword evidence="3" id="KW-0378">Hydrolase</keyword>
<organism evidence="3 4">
    <name type="scientific">Suillus subaureus</name>
    <dbReference type="NCBI Taxonomy" id="48587"/>
    <lineage>
        <taxon>Eukaryota</taxon>
        <taxon>Fungi</taxon>
        <taxon>Dikarya</taxon>
        <taxon>Basidiomycota</taxon>
        <taxon>Agaricomycotina</taxon>
        <taxon>Agaricomycetes</taxon>
        <taxon>Agaricomycetidae</taxon>
        <taxon>Boletales</taxon>
        <taxon>Suillineae</taxon>
        <taxon>Suillaceae</taxon>
        <taxon>Suillus</taxon>
    </lineage>
</organism>
<dbReference type="PANTHER" id="PTHR42714:SF2">
    <property type="entry name" value="TRNA MODIFICATION GTPASE GTPBP3, MITOCHONDRIAL"/>
    <property type="match status" value="1"/>
</dbReference>